<keyword evidence="5 6" id="KW-0472">Membrane</keyword>
<organism evidence="7 8">
    <name type="scientific">Candidatus Entotheonella gemina</name>
    <dbReference type="NCBI Taxonomy" id="1429439"/>
    <lineage>
        <taxon>Bacteria</taxon>
        <taxon>Pseudomonadati</taxon>
        <taxon>Nitrospinota/Tectimicrobiota group</taxon>
        <taxon>Candidatus Tectimicrobiota</taxon>
        <taxon>Candidatus Entotheonellia</taxon>
        <taxon>Candidatus Entotheonellales</taxon>
        <taxon>Candidatus Entotheonellaceae</taxon>
        <taxon>Candidatus Entotheonella</taxon>
    </lineage>
</organism>
<dbReference type="Proteomes" id="UP000019140">
    <property type="component" value="Unassembled WGS sequence"/>
</dbReference>
<evidence type="ECO:0000256" key="2">
    <source>
        <dbReference type="ARBA" id="ARBA00022475"/>
    </source>
</evidence>
<feature type="transmembrane region" description="Helical" evidence="6">
    <location>
        <begin position="66"/>
        <end position="84"/>
    </location>
</feature>
<gene>
    <name evidence="7" type="ORF">ETSY2_13325</name>
</gene>
<keyword evidence="2" id="KW-1003">Cell membrane</keyword>
<evidence type="ECO:0000256" key="5">
    <source>
        <dbReference type="ARBA" id="ARBA00023136"/>
    </source>
</evidence>
<evidence type="ECO:0000256" key="3">
    <source>
        <dbReference type="ARBA" id="ARBA00022692"/>
    </source>
</evidence>
<dbReference type="InterPro" id="IPR019108">
    <property type="entry name" value="Caa3_assmbl_CtaG-rel"/>
</dbReference>
<dbReference type="HOGENOM" id="CLU_054944_0_1_7"/>
<evidence type="ECO:0000313" key="7">
    <source>
        <dbReference type="EMBL" id="ETX07074.1"/>
    </source>
</evidence>
<protein>
    <recommendedName>
        <fullName evidence="9">Cytochrome c oxidase assembly protein</fullName>
    </recommendedName>
</protein>
<comment type="caution">
    <text evidence="7">The sequence shown here is derived from an EMBL/GenBank/DDBJ whole genome shotgun (WGS) entry which is preliminary data.</text>
</comment>
<dbReference type="EMBL" id="AZHX01000536">
    <property type="protein sequence ID" value="ETX07074.1"/>
    <property type="molecule type" value="Genomic_DNA"/>
</dbReference>
<proteinExistence type="predicted"/>
<keyword evidence="3 6" id="KW-0812">Transmembrane</keyword>
<feature type="transmembrane region" description="Helical" evidence="6">
    <location>
        <begin position="223"/>
        <end position="242"/>
    </location>
</feature>
<dbReference type="Pfam" id="PF09678">
    <property type="entry name" value="Caa3_CtaG"/>
    <property type="match status" value="1"/>
</dbReference>
<evidence type="ECO:0000256" key="1">
    <source>
        <dbReference type="ARBA" id="ARBA00004651"/>
    </source>
</evidence>
<evidence type="ECO:0000256" key="6">
    <source>
        <dbReference type="SAM" id="Phobius"/>
    </source>
</evidence>
<feature type="transmembrane region" description="Helical" evidence="6">
    <location>
        <begin position="104"/>
        <end position="122"/>
    </location>
</feature>
<feature type="transmembrane region" description="Helical" evidence="6">
    <location>
        <begin position="254"/>
        <end position="273"/>
    </location>
</feature>
<feature type="transmembrane region" description="Helical" evidence="6">
    <location>
        <begin position="181"/>
        <end position="203"/>
    </location>
</feature>
<feature type="transmembrane region" description="Helical" evidence="6">
    <location>
        <begin position="134"/>
        <end position="161"/>
    </location>
</feature>
<reference evidence="7 8" key="1">
    <citation type="journal article" date="2014" name="Nature">
        <title>An environmental bacterial taxon with a large and distinct metabolic repertoire.</title>
        <authorList>
            <person name="Wilson M.C."/>
            <person name="Mori T."/>
            <person name="Ruckert C."/>
            <person name="Uria A.R."/>
            <person name="Helf M.J."/>
            <person name="Takada K."/>
            <person name="Gernert C."/>
            <person name="Steffens U.A."/>
            <person name="Heycke N."/>
            <person name="Schmitt S."/>
            <person name="Rinke C."/>
            <person name="Helfrich E.J."/>
            <person name="Brachmann A.O."/>
            <person name="Gurgui C."/>
            <person name="Wakimoto T."/>
            <person name="Kracht M."/>
            <person name="Crusemann M."/>
            <person name="Hentschel U."/>
            <person name="Abe I."/>
            <person name="Matsunaga S."/>
            <person name="Kalinowski J."/>
            <person name="Takeyama H."/>
            <person name="Piel J."/>
        </authorList>
    </citation>
    <scope>NUCLEOTIDE SEQUENCE [LARGE SCALE GENOMIC DNA]</scope>
    <source>
        <strain evidence="8">TSY2</strain>
    </source>
</reference>
<keyword evidence="8" id="KW-1185">Reference proteome</keyword>
<dbReference type="GO" id="GO:0005886">
    <property type="term" value="C:plasma membrane"/>
    <property type="evidence" value="ECO:0007669"/>
    <property type="project" value="UniProtKB-SubCell"/>
</dbReference>
<evidence type="ECO:0000256" key="4">
    <source>
        <dbReference type="ARBA" id="ARBA00022989"/>
    </source>
</evidence>
<comment type="subcellular location">
    <subcellularLocation>
        <location evidence="1">Cell membrane</location>
        <topology evidence="1">Multi-pass membrane protein</topology>
    </subcellularLocation>
</comment>
<sequence>MLLVLILVLTGLLTAFPSALIPNPPSAWAHTPRELLSSGSRDTALGTTDAVAFDTGMGLNQLMMLWAWRPEVLLVLALLGTIYVTGWRRLRQRSSASHGRIRHLALYLMGLMILGFALFSPLDTLTALLFSVHMIQHVLLTMLVPPLLLLANPFPVMLWGLPKPIRHRMGRLLAHRGLLRVVLWGLTLPPVAWLLHTLTLWGWHHPAAYQIALRNDLMHDVEHLAFFLTGLLFWYPMINPAPRLHGHIAYGWRLLYVMVAALQNTVLAALLSLTDRVWYPHYLNVPRLWDWTTINDQITGGVIMWSSGSMMYLVVMFLLLVTLLPGNTAVKATQVRQAACTGLSAP</sequence>
<name>W4M9L2_9BACT</name>
<dbReference type="AlphaFoldDB" id="W4M9L2"/>
<evidence type="ECO:0000313" key="8">
    <source>
        <dbReference type="Proteomes" id="UP000019140"/>
    </source>
</evidence>
<feature type="transmembrane region" description="Helical" evidence="6">
    <location>
        <begin position="302"/>
        <end position="324"/>
    </location>
</feature>
<evidence type="ECO:0008006" key="9">
    <source>
        <dbReference type="Google" id="ProtNLM"/>
    </source>
</evidence>
<accession>W4M9L2</accession>
<keyword evidence="4 6" id="KW-1133">Transmembrane helix</keyword>